<dbReference type="InterPro" id="IPR011032">
    <property type="entry name" value="GroES-like_sf"/>
</dbReference>
<gene>
    <name evidence="3" type="ORF">PQ465_11000</name>
</gene>
<dbReference type="InterPro" id="IPR013149">
    <property type="entry name" value="ADH-like_C"/>
</dbReference>
<keyword evidence="1" id="KW-0560">Oxidoreductase</keyword>
<keyword evidence="4" id="KW-1185">Reference proteome</keyword>
<reference evidence="3 4" key="1">
    <citation type="submission" date="2023-02" db="EMBL/GenBank/DDBJ databases">
        <title>Genome sequence of Sphingobacterium sp. KACC 22765.</title>
        <authorList>
            <person name="Kim S."/>
            <person name="Heo J."/>
            <person name="Kwon S.-W."/>
        </authorList>
    </citation>
    <scope>NUCLEOTIDE SEQUENCE [LARGE SCALE GENOMIC DNA]</scope>
    <source>
        <strain evidence="3 4">KACC 22765</strain>
    </source>
</reference>
<proteinExistence type="predicted"/>
<name>A0ABY7WAZ6_9SPHI</name>
<dbReference type="Gene3D" id="3.90.180.10">
    <property type="entry name" value="Medium-chain alcohol dehydrogenases, catalytic domain"/>
    <property type="match status" value="1"/>
</dbReference>
<dbReference type="PANTHER" id="PTHR43205">
    <property type="entry name" value="PROSTAGLANDIN REDUCTASE"/>
    <property type="match status" value="1"/>
</dbReference>
<dbReference type="InterPro" id="IPR041694">
    <property type="entry name" value="ADH_N_2"/>
</dbReference>
<dbReference type="Pfam" id="PF00107">
    <property type="entry name" value="ADH_zinc_N"/>
    <property type="match status" value="1"/>
</dbReference>
<dbReference type="EMBL" id="CP117880">
    <property type="protein sequence ID" value="WDF66832.1"/>
    <property type="molecule type" value="Genomic_DNA"/>
</dbReference>
<feature type="domain" description="Enoyl reductase (ER)" evidence="2">
    <location>
        <begin position="13"/>
        <end position="328"/>
    </location>
</feature>
<dbReference type="SUPFAM" id="SSF50129">
    <property type="entry name" value="GroES-like"/>
    <property type="match status" value="1"/>
</dbReference>
<dbReference type="Pfam" id="PF16884">
    <property type="entry name" value="ADH_N_2"/>
    <property type="match status" value="1"/>
</dbReference>
<dbReference type="SMART" id="SM00829">
    <property type="entry name" value="PKS_ER"/>
    <property type="match status" value="1"/>
</dbReference>
<dbReference type="Gene3D" id="3.40.50.720">
    <property type="entry name" value="NAD(P)-binding Rossmann-like Domain"/>
    <property type="match status" value="1"/>
</dbReference>
<evidence type="ECO:0000313" key="3">
    <source>
        <dbReference type="EMBL" id="WDF66832.1"/>
    </source>
</evidence>
<evidence type="ECO:0000256" key="1">
    <source>
        <dbReference type="ARBA" id="ARBA00023002"/>
    </source>
</evidence>
<dbReference type="RefSeq" id="WP_274265572.1">
    <property type="nucleotide sequence ID" value="NZ_CP117880.1"/>
</dbReference>
<protein>
    <submittedName>
        <fullName evidence="3">NADP-dependent oxidoreductase</fullName>
    </submittedName>
</protein>
<dbReference type="CDD" id="cd05288">
    <property type="entry name" value="PGDH"/>
    <property type="match status" value="1"/>
</dbReference>
<evidence type="ECO:0000259" key="2">
    <source>
        <dbReference type="SMART" id="SM00829"/>
    </source>
</evidence>
<dbReference type="InterPro" id="IPR036291">
    <property type="entry name" value="NAD(P)-bd_dom_sf"/>
</dbReference>
<evidence type="ECO:0000313" key="4">
    <source>
        <dbReference type="Proteomes" id="UP001221558"/>
    </source>
</evidence>
<dbReference type="SUPFAM" id="SSF51735">
    <property type="entry name" value="NAD(P)-binding Rossmann-fold domains"/>
    <property type="match status" value="1"/>
</dbReference>
<dbReference type="InterPro" id="IPR020843">
    <property type="entry name" value="ER"/>
</dbReference>
<dbReference type="InterPro" id="IPR045010">
    <property type="entry name" value="MDR_fam"/>
</dbReference>
<organism evidence="3 4">
    <name type="scientific">Sphingobacterium oryzagri</name>
    <dbReference type="NCBI Taxonomy" id="3025669"/>
    <lineage>
        <taxon>Bacteria</taxon>
        <taxon>Pseudomonadati</taxon>
        <taxon>Bacteroidota</taxon>
        <taxon>Sphingobacteriia</taxon>
        <taxon>Sphingobacteriales</taxon>
        <taxon>Sphingobacteriaceae</taxon>
        <taxon>Sphingobacterium</taxon>
    </lineage>
</organism>
<dbReference type="PANTHER" id="PTHR43205:SF7">
    <property type="entry name" value="PROSTAGLANDIN REDUCTASE 1"/>
    <property type="match status" value="1"/>
</dbReference>
<sequence length="330" mass="35966">MSKQWILKNRPEGMPKDTDFELREVELEELQQGEVKIKNRYISVDPYMRPKMSVLEGSYTEAYAINAVIDGLAIGKVVESRSEAFEKGDVVVNYSGWVTEAVVSEDSLTKVDLNGLTEAQYLSVLGMTGATAYFGLLHVAAARPGETVFVSAAAGAVGSTVVQIAKALGMTVIGSAGGAEKVKFVKSLGADQVLDYKAEEDVLTQLKRLAPAGIDVYFDNVGTDHLDAAFGHAKINARFAICGMISGYNKAAALELKNFTQIIAKRIRVTGFLYRDFKDDLPEFHAQMSLWLKKGLVKDKYTEVAGIDNVIEAFKGLFTGDNTGKMLVRL</sequence>
<accession>A0ABY7WAZ6</accession>
<dbReference type="Proteomes" id="UP001221558">
    <property type="component" value="Chromosome"/>
</dbReference>